<dbReference type="Proteomes" id="UP000184390">
    <property type="component" value="Unassembled WGS sequence"/>
</dbReference>
<keyword evidence="9" id="KW-1185">Reference proteome</keyword>
<evidence type="ECO:0000256" key="5">
    <source>
        <dbReference type="ARBA" id="ARBA00023136"/>
    </source>
</evidence>
<evidence type="ECO:0000313" key="9">
    <source>
        <dbReference type="Proteomes" id="UP000184390"/>
    </source>
</evidence>
<keyword evidence="2" id="KW-1003">Cell membrane</keyword>
<evidence type="ECO:0000256" key="1">
    <source>
        <dbReference type="ARBA" id="ARBA00004651"/>
    </source>
</evidence>
<comment type="caution">
    <text evidence="8">The sequence shown here is derived from an EMBL/GenBank/DDBJ whole genome shotgun (WGS) entry which is preliminary data.</text>
</comment>
<keyword evidence="4 6" id="KW-1133">Transmembrane helix</keyword>
<evidence type="ECO:0000256" key="3">
    <source>
        <dbReference type="ARBA" id="ARBA00022692"/>
    </source>
</evidence>
<organism evidence="8 9">
    <name type="scientific">Actinomyces denticolens</name>
    <dbReference type="NCBI Taxonomy" id="52767"/>
    <lineage>
        <taxon>Bacteria</taxon>
        <taxon>Bacillati</taxon>
        <taxon>Actinomycetota</taxon>
        <taxon>Actinomycetes</taxon>
        <taxon>Actinomycetales</taxon>
        <taxon>Actinomycetaceae</taxon>
        <taxon>Actinomyces</taxon>
    </lineage>
</organism>
<dbReference type="EMBL" id="FQYL01000001">
    <property type="protein sequence ID" value="SHI30926.1"/>
    <property type="molecule type" value="Genomic_DNA"/>
</dbReference>
<name>A0ABY1I152_9ACTO</name>
<evidence type="ECO:0000313" key="8">
    <source>
        <dbReference type="EMBL" id="SHI30926.1"/>
    </source>
</evidence>
<evidence type="ECO:0000256" key="2">
    <source>
        <dbReference type="ARBA" id="ARBA00022475"/>
    </source>
</evidence>
<gene>
    <name evidence="8" type="ORF">SAMN05216246_101178</name>
</gene>
<protein>
    <submittedName>
        <fullName evidence="8">Phospholipase_D-nuclease N-terminal</fullName>
    </submittedName>
</protein>
<evidence type="ECO:0000259" key="7">
    <source>
        <dbReference type="Pfam" id="PF13396"/>
    </source>
</evidence>
<accession>A0ABY1I152</accession>
<reference evidence="8 9" key="1">
    <citation type="submission" date="2016-11" db="EMBL/GenBank/DDBJ databases">
        <authorList>
            <person name="Varghese N."/>
            <person name="Submissions S."/>
        </authorList>
    </citation>
    <scope>NUCLEOTIDE SEQUENCE [LARGE SCALE GENOMIC DNA]</scope>
    <source>
        <strain evidence="8 9">PA</strain>
    </source>
</reference>
<dbReference type="RefSeq" id="WP_073451129.1">
    <property type="nucleotide sequence ID" value="NZ_BDIO01000003.1"/>
</dbReference>
<keyword evidence="3 6" id="KW-0812">Transmembrane</keyword>
<feature type="transmembrane region" description="Helical" evidence="6">
    <location>
        <begin position="40"/>
        <end position="60"/>
    </location>
</feature>
<feature type="domain" description="Cardiolipin synthase N-terminal" evidence="7">
    <location>
        <begin position="19"/>
        <end position="62"/>
    </location>
</feature>
<evidence type="ECO:0000256" key="6">
    <source>
        <dbReference type="SAM" id="Phobius"/>
    </source>
</evidence>
<proteinExistence type="predicted"/>
<keyword evidence="5 6" id="KW-0472">Membrane</keyword>
<evidence type="ECO:0000256" key="4">
    <source>
        <dbReference type="ARBA" id="ARBA00022989"/>
    </source>
</evidence>
<dbReference type="Pfam" id="PF13396">
    <property type="entry name" value="PLDc_N"/>
    <property type="match status" value="1"/>
</dbReference>
<dbReference type="InterPro" id="IPR027379">
    <property type="entry name" value="CLS_N"/>
</dbReference>
<comment type="subcellular location">
    <subcellularLocation>
        <location evidence="1">Cell membrane</location>
        <topology evidence="1">Multi-pass membrane protein</topology>
    </subcellularLocation>
</comment>
<sequence>MSGTMTAVLAGAATIQLTLLAAALWRWSRTPEDRLTLGRWPWLAIILLLSMVGPIAFLVAGRGPGPLSEAPRAERARGAVEDAVADVYGPGAG</sequence>